<proteinExistence type="predicted"/>
<name>A0A0G4PZR9_9GAMM</name>
<evidence type="ECO:0000313" key="2">
    <source>
        <dbReference type="Proteomes" id="UP000183920"/>
    </source>
</evidence>
<dbReference type="Pfam" id="PF05100">
    <property type="entry name" value="Phage_tail_L"/>
    <property type="match status" value="1"/>
</dbReference>
<dbReference type="GO" id="GO:0046718">
    <property type="term" value="P:symbiont entry into host cell"/>
    <property type="evidence" value="ECO:0007669"/>
    <property type="project" value="InterPro"/>
</dbReference>
<dbReference type="GO" id="GO:0030430">
    <property type="term" value="C:host cell cytoplasm"/>
    <property type="evidence" value="ECO:0007669"/>
    <property type="project" value="InterPro"/>
</dbReference>
<dbReference type="RefSeq" id="WP_072062673.1">
    <property type="nucleotide sequence ID" value="NZ_CVRY01000001.1"/>
</dbReference>
<evidence type="ECO:0000313" key="1">
    <source>
        <dbReference type="EMBL" id="CRL59075.1"/>
    </source>
</evidence>
<dbReference type="Proteomes" id="UP000183920">
    <property type="component" value="Unassembled WGS sequence"/>
</dbReference>
<reference evidence="2" key="1">
    <citation type="submission" date="2015-06" db="EMBL/GenBank/DDBJ databases">
        <authorList>
            <person name="Urmite Genomes"/>
        </authorList>
    </citation>
    <scope>NUCLEOTIDE SEQUENCE [LARGE SCALE GENOMIC DNA]</scope>
    <source>
        <strain evidence="2">CSUR P1867</strain>
    </source>
</reference>
<dbReference type="InterPro" id="IPR006487">
    <property type="entry name" value="Phage_lambda_L"/>
</dbReference>
<sequence>MQHIPPEMRISVTELSSSDALLELYEFDLTKIGGIRYRFFDGLNQRKEPLIWQGNIYEPYPVKGDGFSFNGKGPSGRPTITLSNLFGLITGIASQLDSAIGGLVVRRIVSTQFLDAVNFPQGNPNADPSQEIVTRWIIEQMTSLNSVTATFMLATPSETDGLMLPGRVILSDICPWGYRSEECGYKGAPVADEWGKPTSDPLKDKCGKRLSDCKLRKNESRIGAFVSTSRIGNS</sequence>
<dbReference type="GO" id="GO:0051536">
    <property type="term" value="F:iron-sulfur cluster binding"/>
    <property type="evidence" value="ECO:0007669"/>
    <property type="project" value="InterPro"/>
</dbReference>
<dbReference type="EMBL" id="CVRY01000001">
    <property type="protein sequence ID" value="CRL59075.1"/>
    <property type="molecule type" value="Genomic_DNA"/>
</dbReference>
<dbReference type="NCBIfam" id="TIGR01600">
    <property type="entry name" value="phage_tail_L"/>
    <property type="match status" value="1"/>
</dbReference>
<gene>
    <name evidence="1" type="ORF">BN1804_00248</name>
</gene>
<dbReference type="AlphaFoldDB" id="A0A0G4PZR9"/>
<accession>A0A0G4PZR9</accession>
<organism evidence="1 2">
    <name type="scientific">Proteus penneri</name>
    <dbReference type="NCBI Taxonomy" id="102862"/>
    <lineage>
        <taxon>Bacteria</taxon>
        <taxon>Pseudomonadati</taxon>
        <taxon>Pseudomonadota</taxon>
        <taxon>Gammaproteobacteria</taxon>
        <taxon>Enterobacterales</taxon>
        <taxon>Morganellaceae</taxon>
        <taxon>Proteus</taxon>
    </lineage>
</organism>
<protein>
    <submittedName>
        <fullName evidence="1">Phage minor tail protein L</fullName>
    </submittedName>
</protein>